<organism evidence="4 5">
    <name type="scientific">Rhizoctonia solani</name>
    <dbReference type="NCBI Taxonomy" id="456999"/>
    <lineage>
        <taxon>Eukaryota</taxon>
        <taxon>Fungi</taxon>
        <taxon>Dikarya</taxon>
        <taxon>Basidiomycota</taxon>
        <taxon>Agaricomycotina</taxon>
        <taxon>Agaricomycetes</taxon>
        <taxon>Cantharellales</taxon>
        <taxon>Ceratobasidiaceae</taxon>
        <taxon>Rhizoctonia</taxon>
    </lineage>
</organism>
<evidence type="ECO:0000259" key="2">
    <source>
        <dbReference type="Pfam" id="PF00931"/>
    </source>
</evidence>
<feature type="domain" description="NB-ARC" evidence="2">
    <location>
        <begin position="209"/>
        <end position="357"/>
    </location>
</feature>
<dbReference type="Gene3D" id="3.40.1090.10">
    <property type="entry name" value="Cytosolic phospholipase A2 catalytic domain"/>
    <property type="match status" value="1"/>
</dbReference>
<evidence type="ECO:0000313" key="4">
    <source>
        <dbReference type="EMBL" id="CAE6529329.1"/>
    </source>
</evidence>
<protein>
    <submittedName>
        <fullName evidence="4">Uncharacterized protein</fullName>
    </submittedName>
</protein>
<dbReference type="EMBL" id="CAJMWV010007462">
    <property type="protein sequence ID" value="CAE6529329.1"/>
    <property type="molecule type" value="Genomic_DNA"/>
</dbReference>
<dbReference type="AlphaFoldDB" id="A0A8H3DNN6"/>
<keyword evidence="1" id="KW-0812">Transmembrane</keyword>
<keyword evidence="1" id="KW-1133">Transmembrane helix</keyword>
<dbReference type="Pfam" id="PF25000">
    <property type="entry name" value="DUF7779"/>
    <property type="match status" value="1"/>
</dbReference>
<dbReference type="SUPFAM" id="SSF52540">
    <property type="entry name" value="P-loop containing nucleoside triphosphate hydrolases"/>
    <property type="match status" value="1"/>
</dbReference>
<dbReference type="InterPro" id="IPR027417">
    <property type="entry name" value="P-loop_NTPase"/>
</dbReference>
<dbReference type="InterPro" id="IPR053137">
    <property type="entry name" value="NLR-like"/>
</dbReference>
<sequence length="904" mass="102335">MWEALYATMAHPDFFKSIDIAEGSIKYSFVGGELGNSNPLAHVLAEVRDLYPDQYVSCIMSVGAGHAHTIHIPSTDRQQASLAMRAMATDSERVAEEMARRFQDTAGVYFRFSVDQGIQDIETDDWEKLGTVGAHTRAYLSKSEVDRGMREATKAVHDRSNALAVAWIDGRVQRTLEPAIVKKCPVPTAYYTGRIKETQGVGSCIVNSGNQQQVCVIYGLGGAGKSQLAFKAIQQNYHNWNHIIYVDAASKDTIEKALGDFAKVNLRYLGDTHTLTYTDTLLWLQGTQDPWLLFFDGADDLDLNIRPYFPSYRGSILVTTRLEARIGLAQPPESVYHVSGMDPEDASSLLLRVVNRRTPSKSRTAVDRSAADALVHDFGFLALAIVHAGAYIAHSTGMSISDYRKSFLKKRQATLEKYKTLPESSRFDDYDKTVYTTWNMCYELLGERGKQQAQELLWLIAFLHHDGITKAIFQRAAKNIQFHVPVSPETELQKYASAYLYKYLTQAVGPEDSEDEENWVENSFVEIMGDLAAYSLIEYDEKNTAYAIHVLVQDWARTVIPHEPNISLERTTALLAISIGIKEDPDPDSHHFRVGLGSHVKRVLSDSYELLEKRRRDWEVNPNHAVCFANVFRSMKLWREEENLRIKIVEARKKLLGLAHPTTLQSADDLAQNYVNQGWYDRAESLYNGVLGVRRVLYRETHGEEHEDILTSKRSLATIYQYQGRLDEAIPFWEDVVQGYRVSKGGNSPETLACMDSLADAYCLSTQLDKAEDLRKYMLNLLPDSNHDKPTCMKELAKVLELKGEWDAAEQHLVRHLEALNMLWGNRHTNAVTGQQHFYEFRLRRKSVPPDSCDSCTFPTEVASLCPNSQYICYFVAHAFRFFPISFAILVTAYVLPVCFGSLR</sequence>
<accession>A0A8H3DNN6</accession>
<evidence type="ECO:0000259" key="3">
    <source>
        <dbReference type="Pfam" id="PF25000"/>
    </source>
</evidence>
<dbReference type="SUPFAM" id="SSF52151">
    <property type="entry name" value="FabD/lysophospholipase-like"/>
    <property type="match status" value="1"/>
</dbReference>
<proteinExistence type="predicted"/>
<evidence type="ECO:0000256" key="1">
    <source>
        <dbReference type="SAM" id="Phobius"/>
    </source>
</evidence>
<dbReference type="Gene3D" id="1.25.40.10">
    <property type="entry name" value="Tetratricopeptide repeat domain"/>
    <property type="match status" value="1"/>
</dbReference>
<dbReference type="InterPro" id="IPR056681">
    <property type="entry name" value="DUF7779"/>
</dbReference>
<dbReference type="PANTHER" id="PTHR46082:SF6">
    <property type="entry name" value="AAA+ ATPASE DOMAIN-CONTAINING PROTEIN-RELATED"/>
    <property type="match status" value="1"/>
</dbReference>
<dbReference type="Pfam" id="PF13424">
    <property type="entry name" value="TPR_12"/>
    <property type="match status" value="1"/>
</dbReference>
<dbReference type="PANTHER" id="PTHR46082">
    <property type="entry name" value="ATP/GTP-BINDING PROTEIN-RELATED"/>
    <property type="match status" value="1"/>
</dbReference>
<dbReference type="Pfam" id="PF00931">
    <property type="entry name" value="NB-ARC"/>
    <property type="match status" value="1"/>
</dbReference>
<feature type="transmembrane region" description="Helical" evidence="1">
    <location>
        <begin position="882"/>
        <end position="903"/>
    </location>
</feature>
<gene>
    <name evidence="4" type="ORF">RDB_LOCUS155644</name>
</gene>
<evidence type="ECO:0000313" key="5">
    <source>
        <dbReference type="Proteomes" id="UP000663831"/>
    </source>
</evidence>
<dbReference type="Proteomes" id="UP000663831">
    <property type="component" value="Unassembled WGS sequence"/>
</dbReference>
<keyword evidence="1" id="KW-0472">Membrane</keyword>
<dbReference type="InterPro" id="IPR011990">
    <property type="entry name" value="TPR-like_helical_dom_sf"/>
</dbReference>
<dbReference type="Gene3D" id="3.40.50.300">
    <property type="entry name" value="P-loop containing nucleotide triphosphate hydrolases"/>
    <property type="match status" value="1"/>
</dbReference>
<dbReference type="SUPFAM" id="SSF48452">
    <property type="entry name" value="TPR-like"/>
    <property type="match status" value="1"/>
</dbReference>
<dbReference type="InterPro" id="IPR002182">
    <property type="entry name" value="NB-ARC"/>
</dbReference>
<feature type="domain" description="DUF7779" evidence="3">
    <location>
        <begin position="449"/>
        <end position="560"/>
    </location>
</feature>
<dbReference type="GO" id="GO:0043531">
    <property type="term" value="F:ADP binding"/>
    <property type="evidence" value="ECO:0007669"/>
    <property type="project" value="InterPro"/>
</dbReference>
<reference evidence="4" key="1">
    <citation type="submission" date="2021-01" db="EMBL/GenBank/DDBJ databases">
        <authorList>
            <person name="Kaushik A."/>
        </authorList>
    </citation>
    <scope>NUCLEOTIDE SEQUENCE</scope>
    <source>
        <strain evidence="4">AG3-1AP</strain>
    </source>
</reference>
<name>A0A8H3DNN6_9AGAM</name>
<comment type="caution">
    <text evidence="4">The sequence shown here is derived from an EMBL/GenBank/DDBJ whole genome shotgun (WGS) entry which is preliminary data.</text>
</comment>
<dbReference type="InterPro" id="IPR016035">
    <property type="entry name" value="Acyl_Trfase/lysoPLipase"/>
</dbReference>